<keyword evidence="13" id="KW-1185">Reference proteome</keyword>
<evidence type="ECO:0000256" key="4">
    <source>
        <dbReference type="ARBA" id="ARBA00020902"/>
    </source>
</evidence>
<dbReference type="PANTHER" id="PTHR30372:SF4">
    <property type="entry name" value="LIPID-A-DISACCHARIDE SYNTHASE, MITOCHONDRIAL-RELATED"/>
    <property type="match status" value="1"/>
</dbReference>
<evidence type="ECO:0000256" key="9">
    <source>
        <dbReference type="ARBA" id="ARBA00023098"/>
    </source>
</evidence>
<evidence type="ECO:0000256" key="3">
    <source>
        <dbReference type="ARBA" id="ARBA00012687"/>
    </source>
</evidence>
<evidence type="ECO:0000256" key="5">
    <source>
        <dbReference type="ARBA" id="ARBA00022516"/>
    </source>
</evidence>
<comment type="similarity">
    <text evidence="2 11">Belongs to the LpxB family.</text>
</comment>
<evidence type="ECO:0000256" key="10">
    <source>
        <dbReference type="ARBA" id="ARBA00048975"/>
    </source>
</evidence>
<dbReference type="InterPro" id="IPR003835">
    <property type="entry name" value="Glyco_trans_19"/>
</dbReference>
<evidence type="ECO:0000256" key="1">
    <source>
        <dbReference type="ARBA" id="ARBA00002056"/>
    </source>
</evidence>
<evidence type="ECO:0000256" key="8">
    <source>
        <dbReference type="ARBA" id="ARBA00022679"/>
    </source>
</evidence>
<dbReference type="GO" id="GO:0008915">
    <property type="term" value="F:lipid-A-disaccharide synthase activity"/>
    <property type="evidence" value="ECO:0007669"/>
    <property type="project" value="UniProtKB-EC"/>
</dbReference>
<comment type="pathway">
    <text evidence="11">Bacterial outer membrane biogenesis; LPS lipid A biosynthesis.</text>
</comment>
<comment type="function">
    <text evidence="1 11">Condensation of UDP-2,3-diacylglucosamine and 2,3-diacylglucosamine-1-phosphate to form lipid A disaccharide, a precursor of lipid A, a phosphorylated glycolipid that anchors the lipopolysaccharide to the outer membrane of the cell.</text>
</comment>
<gene>
    <name evidence="11 12" type="primary">lpxB</name>
    <name evidence="12" type="ORF">ACFOEN_04515</name>
</gene>
<evidence type="ECO:0000313" key="13">
    <source>
        <dbReference type="Proteomes" id="UP001595556"/>
    </source>
</evidence>
<name>A0ABV7H378_9BURK</name>
<dbReference type="Proteomes" id="UP001595556">
    <property type="component" value="Unassembled WGS sequence"/>
</dbReference>
<dbReference type="RefSeq" id="WP_377301488.1">
    <property type="nucleotide sequence ID" value="NZ_CP180191.1"/>
</dbReference>
<comment type="caution">
    <text evidence="12">The sequence shown here is derived from an EMBL/GenBank/DDBJ whole genome shotgun (WGS) entry which is preliminary data.</text>
</comment>
<dbReference type="Gene3D" id="3.40.50.2000">
    <property type="entry name" value="Glycogen Phosphorylase B"/>
    <property type="match status" value="1"/>
</dbReference>
<keyword evidence="5 11" id="KW-0444">Lipid biosynthesis</keyword>
<keyword evidence="8 11" id="KW-0808">Transferase</keyword>
<keyword evidence="7 11" id="KW-0328">Glycosyltransferase</keyword>
<evidence type="ECO:0000256" key="2">
    <source>
        <dbReference type="ARBA" id="ARBA00007868"/>
    </source>
</evidence>
<evidence type="ECO:0000256" key="6">
    <source>
        <dbReference type="ARBA" id="ARBA00022556"/>
    </source>
</evidence>
<dbReference type="EC" id="2.4.1.182" evidence="3 11"/>
<protein>
    <recommendedName>
        <fullName evidence="4 11">Lipid-A-disaccharide synthase</fullName>
        <ecNumber evidence="3 11">2.4.1.182</ecNumber>
    </recommendedName>
</protein>
<evidence type="ECO:0000256" key="11">
    <source>
        <dbReference type="HAMAP-Rule" id="MF_00392"/>
    </source>
</evidence>
<dbReference type="SUPFAM" id="SSF53756">
    <property type="entry name" value="UDP-Glycosyltransferase/glycogen phosphorylase"/>
    <property type="match status" value="1"/>
</dbReference>
<accession>A0ABV7H378</accession>
<proteinExistence type="inferred from homology"/>
<reference evidence="13" key="1">
    <citation type="journal article" date="2019" name="Int. J. Syst. Evol. Microbiol.">
        <title>The Global Catalogue of Microorganisms (GCM) 10K type strain sequencing project: providing services to taxonomists for standard genome sequencing and annotation.</title>
        <authorList>
            <consortium name="The Broad Institute Genomics Platform"/>
            <consortium name="The Broad Institute Genome Sequencing Center for Infectious Disease"/>
            <person name="Wu L."/>
            <person name="Ma J."/>
        </authorList>
    </citation>
    <scope>NUCLEOTIDE SEQUENCE [LARGE SCALE GENOMIC DNA]</scope>
    <source>
        <strain evidence="13">KCTC 52168</strain>
    </source>
</reference>
<organism evidence="12 13">
    <name type="scientific">Piscinibacterium candidicorallinum</name>
    <dbReference type="NCBI Taxonomy" id="1793872"/>
    <lineage>
        <taxon>Bacteria</taxon>
        <taxon>Pseudomonadati</taxon>
        <taxon>Pseudomonadota</taxon>
        <taxon>Betaproteobacteria</taxon>
        <taxon>Burkholderiales</taxon>
        <taxon>Piscinibacterium</taxon>
    </lineage>
</organism>
<keyword evidence="6 11" id="KW-0441">Lipid A biosynthesis</keyword>
<dbReference type="NCBIfam" id="TIGR00215">
    <property type="entry name" value="lpxB"/>
    <property type="match status" value="1"/>
</dbReference>
<keyword evidence="9 11" id="KW-0443">Lipid metabolism</keyword>
<sequence>MTLPVLPNRLDVAMVAGEASGDLIASLAVAQLAAAGRRIGGIGGPRMAQAGFAVQVPMERLSVRGYVEVLRHLPGLLRLRADLARQWSAQRPGVFVGVDAPDFNLGLATKLRTAGVRTVQLVCPSIWAWRRERAPKIRAAVDEVLCVFPFEPEVLAKEGIAGRFVGHPLADMLPATPNRAAARNRLGLPEQGAPIVALLPGSRRDEIKHLAPRMIAAAAVIQQRIPEARFVLPAASGERRAELAVHLAQSRATIQMLDGRAHDALEAADSVLVASGTATLEAALFHCPMVIAYAMPALSYWMMKGKGYLPWIGLPNILCNEWVVPELIQDAATPQALADAAIKQLTDTAHAVAIAQRFAGLHAQLRQGFPTQCAQAIERHLNAA</sequence>
<dbReference type="PANTHER" id="PTHR30372">
    <property type="entry name" value="LIPID-A-DISACCHARIDE SYNTHASE"/>
    <property type="match status" value="1"/>
</dbReference>
<dbReference type="EMBL" id="JBHRTI010000003">
    <property type="protein sequence ID" value="MFC3146904.1"/>
    <property type="molecule type" value="Genomic_DNA"/>
</dbReference>
<dbReference type="Pfam" id="PF02684">
    <property type="entry name" value="LpxB"/>
    <property type="match status" value="1"/>
</dbReference>
<comment type="catalytic activity">
    <reaction evidence="10 11">
        <text>a lipid X + a UDP-2-N,3-O-bis[(3R)-3-hydroxyacyl]-alpha-D-glucosamine = a lipid A disaccharide + UDP + H(+)</text>
        <dbReference type="Rhea" id="RHEA:67828"/>
        <dbReference type="ChEBI" id="CHEBI:15378"/>
        <dbReference type="ChEBI" id="CHEBI:58223"/>
        <dbReference type="ChEBI" id="CHEBI:137748"/>
        <dbReference type="ChEBI" id="CHEBI:176338"/>
        <dbReference type="ChEBI" id="CHEBI:176343"/>
        <dbReference type="EC" id="2.4.1.182"/>
    </reaction>
</comment>
<evidence type="ECO:0000256" key="7">
    <source>
        <dbReference type="ARBA" id="ARBA00022676"/>
    </source>
</evidence>
<dbReference type="HAMAP" id="MF_00392">
    <property type="entry name" value="LpxB"/>
    <property type="match status" value="1"/>
</dbReference>
<evidence type="ECO:0000313" key="12">
    <source>
        <dbReference type="EMBL" id="MFC3146904.1"/>
    </source>
</evidence>